<comment type="caution">
    <text evidence="1">The sequence shown here is derived from an EMBL/GenBank/DDBJ whole genome shotgun (WGS) entry which is preliminary data.</text>
</comment>
<dbReference type="Proteomes" id="UP000241208">
    <property type="component" value="Unassembled WGS sequence"/>
</dbReference>
<proteinExistence type="predicted"/>
<reference evidence="1 2" key="1">
    <citation type="journal article" date="2016" name="Front. Microbiol.">
        <title>Comprehensive Phylogenetic Analysis of Bovine Non-aureus Staphylococci Species Based on Whole-Genome Sequencing.</title>
        <authorList>
            <person name="Naushad S."/>
            <person name="Barkema H.W."/>
            <person name="Luby C."/>
            <person name="Condas L.A."/>
            <person name="Nobrega D.B."/>
            <person name="Carson D.A."/>
            <person name="De Buck J."/>
        </authorList>
    </citation>
    <scope>NUCLEOTIDE SEQUENCE [LARGE SCALE GENOMIC DNA]</scope>
    <source>
        <strain evidence="1 2">SNUC 3829</strain>
    </source>
</reference>
<sequence length="188" mass="21640">MKKVIVCLVLIMLLVALTLSIKSLYDTIHTNYKGSNQSAQNEKFKKEKNPKYKIPKINVLSQQFSENFMNSDVRNHYMHISKGMHKRKVETYFGDSENIIQIANVKAHKYGNIAVLFKNAKVQRIFVVPDNVTVASFAQVHGQRTFNSHNRTIIYDDNPSNHFSVKVYFDSNEKVTAIENIDQISTIE</sequence>
<gene>
    <name evidence="1" type="ORF">BUY34_11250</name>
</gene>
<dbReference type="RefSeq" id="WP_107523690.1">
    <property type="nucleotide sequence ID" value="NZ_JBOBEI010000001.1"/>
</dbReference>
<evidence type="ECO:0000313" key="2">
    <source>
        <dbReference type="Proteomes" id="UP000241208"/>
    </source>
</evidence>
<dbReference type="AlphaFoldDB" id="A0A2T4LQ17"/>
<protein>
    <submittedName>
        <fullName evidence="1">Uncharacterized protein</fullName>
    </submittedName>
</protein>
<organism evidence="1 2">
    <name type="scientific">Staphylococcus cohnii</name>
    <dbReference type="NCBI Taxonomy" id="29382"/>
    <lineage>
        <taxon>Bacteria</taxon>
        <taxon>Bacillati</taxon>
        <taxon>Bacillota</taxon>
        <taxon>Bacilli</taxon>
        <taxon>Bacillales</taxon>
        <taxon>Staphylococcaceae</taxon>
        <taxon>Staphylococcus</taxon>
        <taxon>Staphylococcus cohnii species complex</taxon>
    </lineage>
</organism>
<name>A0A2T4LQ17_9STAP</name>
<evidence type="ECO:0000313" key="1">
    <source>
        <dbReference type="EMBL" id="PTF64322.1"/>
    </source>
</evidence>
<accession>A0A2T4LQ17</accession>
<dbReference type="EMBL" id="PYZR01000166">
    <property type="protein sequence ID" value="PTF64322.1"/>
    <property type="molecule type" value="Genomic_DNA"/>
</dbReference>